<dbReference type="PANTHER" id="PTHR10366:SF564">
    <property type="entry name" value="STEROL-4-ALPHA-CARBOXYLATE 3-DEHYDROGENASE, DECARBOXYLATING"/>
    <property type="match status" value="1"/>
</dbReference>
<reference evidence="4 5" key="1">
    <citation type="journal article" date="2020" name="ISME J.">
        <title>Uncovering the hidden diversity of litter-decomposition mechanisms in mushroom-forming fungi.</title>
        <authorList>
            <person name="Floudas D."/>
            <person name="Bentzer J."/>
            <person name="Ahren D."/>
            <person name="Johansson T."/>
            <person name="Persson P."/>
            <person name="Tunlid A."/>
        </authorList>
    </citation>
    <scope>NUCLEOTIDE SEQUENCE [LARGE SCALE GENOMIC DNA]</scope>
    <source>
        <strain evidence="4 5">CBS 406.79</strain>
    </source>
</reference>
<feature type="domain" description="NAD-dependent epimerase/dehydratase" evidence="3">
    <location>
        <begin position="49"/>
        <end position="312"/>
    </location>
</feature>
<dbReference type="OrthoDB" id="2735536at2759"/>
<accession>A0A8H5LWZ4</accession>
<evidence type="ECO:0000313" key="4">
    <source>
        <dbReference type="EMBL" id="KAF5372429.1"/>
    </source>
</evidence>
<dbReference type="GO" id="GO:0008168">
    <property type="term" value="F:methyltransferase activity"/>
    <property type="evidence" value="ECO:0007669"/>
    <property type="project" value="InterPro"/>
</dbReference>
<dbReference type="GO" id="GO:0016616">
    <property type="term" value="F:oxidoreductase activity, acting on the CH-OH group of donors, NAD or NADP as acceptor"/>
    <property type="evidence" value="ECO:0007669"/>
    <property type="project" value="TreeGrafter"/>
</dbReference>
<organism evidence="4 5">
    <name type="scientific">Collybiopsis confluens</name>
    <dbReference type="NCBI Taxonomy" id="2823264"/>
    <lineage>
        <taxon>Eukaryota</taxon>
        <taxon>Fungi</taxon>
        <taxon>Dikarya</taxon>
        <taxon>Basidiomycota</taxon>
        <taxon>Agaricomycotina</taxon>
        <taxon>Agaricomycetes</taxon>
        <taxon>Agaricomycetidae</taxon>
        <taxon>Agaricales</taxon>
        <taxon>Marasmiineae</taxon>
        <taxon>Omphalotaceae</taxon>
        <taxon>Collybiopsis</taxon>
    </lineage>
</organism>
<sequence>MIDISQFFGSSPSYSELLFFSFIFSPPSSIRILFFSCIDMPAVPPGKQILVTGCNGFIAAWIVRLLLQKGYTVIGTVRSEDKGLKMKEILKSNGLGEGFDFIVVSDIIKEGAFDEAVKGVDAVIHTASPVVLSSEGDPQEIIQPAVRGTRSILNSTLNHGNETVRRLVFLSSTAAVLEVQLMPNIFNEENWNNESVKEAEELGRKALAMSKYRASKSLAERSAWKFVDDNKDKLKWDLVVLNPPFVFGPITHDVRDPSALNVTTAMMYDTITGSGKYAQDLTAGNCWIDVRDLAEAHALALEKEDVANERIVVTAGPYLWQEWVDLANSLAPTHFPSHSNLAKGSPIPDGTRPSYRVMYDTSKAHRLLGLKYRSREECLQDTFADYMARGW</sequence>
<dbReference type="SUPFAM" id="SSF51735">
    <property type="entry name" value="NAD(P)-binding Rossmann-fold domains"/>
    <property type="match status" value="1"/>
</dbReference>
<evidence type="ECO:0000259" key="3">
    <source>
        <dbReference type="Pfam" id="PF01370"/>
    </source>
</evidence>
<dbReference type="CDD" id="cd05227">
    <property type="entry name" value="AR_SDR_e"/>
    <property type="match status" value="1"/>
</dbReference>
<comment type="similarity">
    <text evidence="2">Belongs to the NAD(P)-dependent epimerase/dehydratase family. Dihydroflavonol-4-reductase subfamily.</text>
</comment>
<dbReference type="InterPro" id="IPR050425">
    <property type="entry name" value="NAD(P)_dehydrat-like"/>
</dbReference>
<dbReference type="AlphaFoldDB" id="A0A8H5LWZ4"/>
<keyword evidence="5" id="KW-1185">Reference proteome</keyword>
<dbReference type="InterPro" id="IPR036291">
    <property type="entry name" value="NAD(P)-bd_dom_sf"/>
</dbReference>
<protein>
    <recommendedName>
        <fullName evidence="3">NAD-dependent epimerase/dehydratase domain-containing protein</fullName>
    </recommendedName>
</protein>
<dbReference type="Pfam" id="PF01370">
    <property type="entry name" value="Epimerase"/>
    <property type="match status" value="1"/>
</dbReference>
<evidence type="ECO:0000256" key="2">
    <source>
        <dbReference type="ARBA" id="ARBA00023445"/>
    </source>
</evidence>
<evidence type="ECO:0000313" key="5">
    <source>
        <dbReference type="Proteomes" id="UP000518752"/>
    </source>
</evidence>
<dbReference type="PANTHER" id="PTHR10366">
    <property type="entry name" value="NAD DEPENDENT EPIMERASE/DEHYDRATASE"/>
    <property type="match status" value="1"/>
</dbReference>
<dbReference type="GO" id="GO:0032259">
    <property type="term" value="P:methylation"/>
    <property type="evidence" value="ECO:0007669"/>
    <property type="project" value="InterPro"/>
</dbReference>
<name>A0A8H5LWZ4_9AGAR</name>
<keyword evidence="1" id="KW-0560">Oxidoreductase</keyword>
<dbReference type="Proteomes" id="UP000518752">
    <property type="component" value="Unassembled WGS sequence"/>
</dbReference>
<dbReference type="InterPro" id="IPR002052">
    <property type="entry name" value="DNA_methylase_N6_adenine_CS"/>
</dbReference>
<dbReference type="EMBL" id="JAACJN010000110">
    <property type="protein sequence ID" value="KAF5372429.1"/>
    <property type="molecule type" value="Genomic_DNA"/>
</dbReference>
<proteinExistence type="inferred from homology"/>
<evidence type="ECO:0000256" key="1">
    <source>
        <dbReference type="ARBA" id="ARBA00023002"/>
    </source>
</evidence>
<dbReference type="PROSITE" id="PS00092">
    <property type="entry name" value="N6_MTASE"/>
    <property type="match status" value="1"/>
</dbReference>
<dbReference type="Gene3D" id="3.40.50.720">
    <property type="entry name" value="NAD(P)-binding Rossmann-like Domain"/>
    <property type="match status" value="1"/>
</dbReference>
<comment type="caution">
    <text evidence="4">The sequence shown here is derived from an EMBL/GenBank/DDBJ whole genome shotgun (WGS) entry which is preliminary data.</text>
</comment>
<dbReference type="GO" id="GO:0003676">
    <property type="term" value="F:nucleic acid binding"/>
    <property type="evidence" value="ECO:0007669"/>
    <property type="project" value="InterPro"/>
</dbReference>
<dbReference type="InterPro" id="IPR001509">
    <property type="entry name" value="Epimerase_deHydtase"/>
</dbReference>
<gene>
    <name evidence="4" type="ORF">D9757_009913</name>
</gene>